<gene>
    <name evidence="4" type="ORF">KI387_014430</name>
</gene>
<feature type="non-terminal residue" evidence="4">
    <location>
        <position position="1"/>
    </location>
</feature>
<feature type="repeat" description="PPR" evidence="3">
    <location>
        <begin position="16"/>
        <end position="50"/>
    </location>
</feature>
<feature type="repeat" description="PPR" evidence="3">
    <location>
        <begin position="51"/>
        <end position="85"/>
    </location>
</feature>
<dbReference type="OMA" id="VALWIEP"/>
<keyword evidence="5" id="KW-1185">Reference proteome</keyword>
<dbReference type="InterPro" id="IPR002885">
    <property type="entry name" value="PPR_rpt"/>
</dbReference>
<keyword evidence="2" id="KW-0677">Repeat</keyword>
<evidence type="ECO:0000313" key="5">
    <source>
        <dbReference type="Proteomes" id="UP000824469"/>
    </source>
</evidence>
<dbReference type="Gene3D" id="1.25.40.10">
    <property type="entry name" value="Tetratricopeptide repeat domain"/>
    <property type="match status" value="1"/>
</dbReference>
<dbReference type="InterPro" id="IPR050872">
    <property type="entry name" value="PPR_P_subfamily"/>
</dbReference>
<name>A0AA38FI58_TAXCH</name>
<comment type="similarity">
    <text evidence="1">Belongs to the PPR family. P subfamily.</text>
</comment>
<dbReference type="Proteomes" id="UP000824469">
    <property type="component" value="Unassembled WGS sequence"/>
</dbReference>
<protein>
    <recommendedName>
        <fullName evidence="6">Pentatricopeptide repeat-containing protein</fullName>
    </recommendedName>
</protein>
<comment type="caution">
    <text evidence="4">The sequence shown here is derived from an EMBL/GenBank/DDBJ whole genome shotgun (WGS) entry which is preliminary data.</text>
</comment>
<dbReference type="EMBL" id="JAHRHJ020000009">
    <property type="protein sequence ID" value="KAH9302847.1"/>
    <property type="molecule type" value="Genomic_DNA"/>
</dbReference>
<dbReference type="NCBIfam" id="TIGR00756">
    <property type="entry name" value="PPR"/>
    <property type="match status" value="2"/>
</dbReference>
<dbReference type="PANTHER" id="PTHR46128:SF211">
    <property type="entry name" value="PENTACOTRIPEPTIDE-REPEAT REGION OF PRORP DOMAIN-CONTAINING PROTEIN"/>
    <property type="match status" value="1"/>
</dbReference>
<organism evidence="4 5">
    <name type="scientific">Taxus chinensis</name>
    <name type="common">Chinese yew</name>
    <name type="synonym">Taxus wallichiana var. chinensis</name>
    <dbReference type="NCBI Taxonomy" id="29808"/>
    <lineage>
        <taxon>Eukaryota</taxon>
        <taxon>Viridiplantae</taxon>
        <taxon>Streptophyta</taxon>
        <taxon>Embryophyta</taxon>
        <taxon>Tracheophyta</taxon>
        <taxon>Spermatophyta</taxon>
        <taxon>Pinopsida</taxon>
        <taxon>Pinidae</taxon>
        <taxon>Conifers II</taxon>
        <taxon>Cupressales</taxon>
        <taxon>Taxaceae</taxon>
        <taxon>Taxus</taxon>
    </lineage>
</organism>
<dbReference type="InterPro" id="IPR011990">
    <property type="entry name" value="TPR-like_helical_dom_sf"/>
</dbReference>
<reference evidence="4 5" key="1">
    <citation type="journal article" date="2021" name="Nat. Plants">
        <title>The Taxus genome provides insights into paclitaxel biosynthesis.</title>
        <authorList>
            <person name="Xiong X."/>
            <person name="Gou J."/>
            <person name="Liao Q."/>
            <person name="Li Y."/>
            <person name="Zhou Q."/>
            <person name="Bi G."/>
            <person name="Li C."/>
            <person name="Du R."/>
            <person name="Wang X."/>
            <person name="Sun T."/>
            <person name="Guo L."/>
            <person name="Liang H."/>
            <person name="Lu P."/>
            <person name="Wu Y."/>
            <person name="Zhang Z."/>
            <person name="Ro D.K."/>
            <person name="Shang Y."/>
            <person name="Huang S."/>
            <person name="Yan J."/>
        </authorList>
    </citation>
    <scope>NUCLEOTIDE SEQUENCE [LARGE SCALE GENOMIC DNA]</scope>
    <source>
        <strain evidence="4">Ta-2019</strain>
    </source>
</reference>
<dbReference type="Pfam" id="PF12854">
    <property type="entry name" value="PPR_1"/>
    <property type="match status" value="1"/>
</dbReference>
<evidence type="ECO:0000256" key="2">
    <source>
        <dbReference type="ARBA" id="ARBA00022737"/>
    </source>
</evidence>
<feature type="repeat" description="PPR" evidence="3">
    <location>
        <begin position="86"/>
        <end position="116"/>
    </location>
</feature>
<evidence type="ECO:0000256" key="3">
    <source>
        <dbReference type="PROSITE-ProRule" id="PRU00708"/>
    </source>
</evidence>
<dbReference type="PROSITE" id="PS51375">
    <property type="entry name" value="PPR"/>
    <property type="match status" value="3"/>
</dbReference>
<accession>A0AA38FI58</accession>
<evidence type="ECO:0000256" key="1">
    <source>
        <dbReference type="ARBA" id="ARBA00007626"/>
    </source>
</evidence>
<sequence length="156" mass="17935">IEKLVQVMVALWIEPDSVTYGMLIDGFEKVGKLDEALKYFKIMTEVGFKLDIGSCDKLFGHLCNEGKLDEANRIFLGMVDGGKLPNVTTYDILIEVFSREGRIEEIKDYFQKLAERIKLSEELVARIKLQRQNVSSEEKKNIEFGLATYKFQRMDA</sequence>
<proteinExistence type="inferred from homology"/>
<dbReference type="Pfam" id="PF13041">
    <property type="entry name" value="PPR_2"/>
    <property type="match status" value="1"/>
</dbReference>
<dbReference type="PANTHER" id="PTHR46128">
    <property type="entry name" value="MITOCHONDRIAL GROUP I INTRON SPLICING FACTOR CCM1"/>
    <property type="match status" value="1"/>
</dbReference>
<evidence type="ECO:0008006" key="6">
    <source>
        <dbReference type="Google" id="ProtNLM"/>
    </source>
</evidence>
<dbReference type="AlphaFoldDB" id="A0AA38FI58"/>
<evidence type="ECO:0000313" key="4">
    <source>
        <dbReference type="EMBL" id="KAH9302847.1"/>
    </source>
</evidence>